<dbReference type="Proteomes" id="UP000036097">
    <property type="component" value="Unassembled WGS sequence"/>
</dbReference>
<protein>
    <submittedName>
        <fullName evidence="2">Pseudouridine synthase</fullName>
    </submittedName>
</protein>
<reference evidence="2 3" key="1">
    <citation type="submission" date="2015-05" db="EMBL/GenBank/DDBJ databases">
        <title>Photobacterium galathea sp. nov.</title>
        <authorList>
            <person name="Machado H."/>
            <person name="Gram L."/>
        </authorList>
    </citation>
    <scope>NUCLEOTIDE SEQUENCE [LARGE SCALE GENOMIC DNA]</scope>
    <source>
        <strain evidence="2 3">CGMCC 1.12159</strain>
    </source>
</reference>
<keyword evidence="3" id="KW-1185">Reference proteome</keyword>
<comment type="caution">
    <text evidence="2">The sequence shown here is derived from an EMBL/GenBank/DDBJ whole genome shotgun (WGS) entry which is preliminary data.</text>
</comment>
<feature type="domain" description="YqcC-like" evidence="1">
    <location>
        <begin position="7"/>
        <end position="102"/>
    </location>
</feature>
<gene>
    <name evidence="2" type="ORF">ABT56_03775</name>
</gene>
<dbReference type="Pfam" id="PF04287">
    <property type="entry name" value="DUF446"/>
    <property type="match status" value="1"/>
</dbReference>
<evidence type="ECO:0000313" key="2">
    <source>
        <dbReference type="EMBL" id="KLV08494.1"/>
    </source>
</evidence>
<dbReference type="RefSeq" id="WP_047877536.1">
    <property type="nucleotide sequence ID" value="NZ_LDOT01000003.1"/>
</dbReference>
<dbReference type="PANTHER" id="PTHR39586">
    <property type="entry name" value="CYTOPLASMIC PROTEIN-RELATED"/>
    <property type="match status" value="1"/>
</dbReference>
<evidence type="ECO:0000313" key="3">
    <source>
        <dbReference type="Proteomes" id="UP000036097"/>
    </source>
</evidence>
<evidence type="ECO:0000259" key="1">
    <source>
        <dbReference type="Pfam" id="PF04287"/>
    </source>
</evidence>
<dbReference type="InterPro" id="IPR007384">
    <property type="entry name" value="UCP006257"/>
</dbReference>
<organism evidence="2 3">
    <name type="scientific">Photobacterium aquae</name>
    <dbReference type="NCBI Taxonomy" id="1195763"/>
    <lineage>
        <taxon>Bacteria</taxon>
        <taxon>Pseudomonadati</taxon>
        <taxon>Pseudomonadota</taxon>
        <taxon>Gammaproteobacteria</taxon>
        <taxon>Vibrionales</taxon>
        <taxon>Vibrionaceae</taxon>
        <taxon>Photobacterium</taxon>
    </lineage>
</organism>
<dbReference type="InterPro" id="IPR023376">
    <property type="entry name" value="YqcC-like_dom"/>
</dbReference>
<dbReference type="PATRIC" id="fig|1195763.3.peg.808"/>
<proteinExistence type="predicted"/>
<dbReference type="STRING" id="1195763.ABT56_03775"/>
<sequence length="105" mass="11613">MDTYQQCQRDLTELAAALSSLGLWESSPPSSEALSSTEPFAIDTLSCSQWLQWIFIPRMGMLVENRLPLPSAMAISPYVEEALQGIDGHQAIVAVTRNIDRLFGE</sequence>
<dbReference type="PANTHER" id="PTHR39586:SF1">
    <property type="entry name" value="CYTOPLASMIC PROTEIN"/>
    <property type="match status" value="1"/>
</dbReference>
<dbReference type="InterPro" id="IPR036814">
    <property type="entry name" value="YqcC-like_sf"/>
</dbReference>
<dbReference type="Gene3D" id="1.20.1440.40">
    <property type="entry name" value="YqcC-like"/>
    <property type="match status" value="1"/>
</dbReference>
<dbReference type="GO" id="GO:0044010">
    <property type="term" value="P:single-species biofilm formation"/>
    <property type="evidence" value="ECO:0007669"/>
    <property type="project" value="TreeGrafter"/>
</dbReference>
<dbReference type="EMBL" id="LDOT01000003">
    <property type="protein sequence ID" value="KLV08494.1"/>
    <property type="molecule type" value="Genomic_DNA"/>
</dbReference>
<dbReference type="OrthoDB" id="8794567at2"/>
<name>A0A0J1H9Y6_9GAMM</name>
<dbReference type="SUPFAM" id="SSF158452">
    <property type="entry name" value="YqcC-like"/>
    <property type="match status" value="1"/>
</dbReference>
<dbReference type="AlphaFoldDB" id="A0A0J1H9Y6"/>
<accession>A0A0J1H9Y6</accession>
<dbReference type="PIRSF" id="PIRSF006257">
    <property type="entry name" value="UCP006257"/>
    <property type="match status" value="1"/>
</dbReference>